<dbReference type="GO" id="GO:0009279">
    <property type="term" value="C:cell outer membrane"/>
    <property type="evidence" value="ECO:0007669"/>
    <property type="project" value="UniProtKB-SubCell"/>
</dbReference>
<comment type="similarity">
    <text evidence="2 3">Belongs to the outer membrane factor (OMF) (TC 1.B.17) family.</text>
</comment>
<keyword evidence="3" id="KW-1134">Transmembrane beta strand</keyword>
<dbReference type="GO" id="GO:0015562">
    <property type="term" value="F:efflux transmembrane transporter activity"/>
    <property type="evidence" value="ECO:0007669"/>
    <property type="project" value="InterPro"/>
</dbReference>
<reference evidence="4" key="1">
    <citation type="submission" date="2020-11" db="EMBL/GenBank/DDBJ databases">
        <authorList>
            <person name="Lee S.D."/>
        </authorList>
    </citation>
    <scope>NUCLEOTIDE SEQUENCE</scope>
    <source>
        <strain evidence="4">SAP-2</strain>
    </source>
</reference>
<dbReference type="PANTHER" id="PTHR30203:SF25">
    <property type="entry name" value="OUTER MEMBRANE PROTEIN-RELATED"/>
    <property type="match status" value="1"/>
</dbReference>
<keyword evidence="3" id="KW-0812">Transmembrane</keyword>
<dbReference type="SUPFAM" id="SSF56954">
    <property type="entry name" value="Outer membrane efflux proteins (OEP)"/>
    <property type="match status" value="1"/>
</dbReference>
<sequence>MNNKLLRFVPLGSLALLLTGCSVGPDYHGTPTVPLTAKFTRLPASGVSSGQAQSQWWLAFNDNRLNQLIVKAMQHNPDIDIARARLQQSRAALAGDQAQQLPKLDASGALVRAKLPDSSSGDLSISNPVNLYSSGFDASWELDLFGGQRRATEAGRAQQQANEASLADTQVAIAAEVASNYLQLCGAQEQLANLQQNLVLQQQMLNLTRQRQARGAANESDVNRLQTQFENSQAELPTQRAQISGYKDQLAFLSGLTPGALDDLLSGAVKLPAQPGEIKVGDPTDLLRRRPDVRNAERKLAASTATVGEHVADLYPKITLRGILGFSSDTGSQVFNQSNQSWLLIPMLQWNILDFGRIRSQINVAKAQRDEAEAQWRKTVLDALRDANGSLSRYGEQRQTLVSYMTVEQAADRDDVLMKQRYNAGVSSLIDVLDTQRTRLSASQKRIQSQTDLALDYVALQKSLGLGWQS</sequence>
<protein>
    <submittedName>
        <fullName evidence="4">Efflux transporter outer membrane subunit</fullName>
    </submittedName>
</protein>
<dbReference type="Pfam" id="PF02321">
    <property type="entry name" value="OEP"/>
    <property type="match status" value="2"/>
</dbReference>
<organism evidence="4 5">
    <name type="scientific">Rouxiella silvae</name>
    <dbReference type="NCBI Taxonomy" id="1646373"/>
    <lineage>
        <taxon>Bacteria</taxon>
        <taxon>Pseudomonadati</taxon>
        <taxon>Pseudomonadota</taxon>
        <taxon>Gammaproteobacteria</taxon>
        <taxon>Enterobacterales</taxon>
        <taxon>Yersiniaceae</taxon>
        <taxon>Rouxiella</taxon>
    </lineage>
</organism>
<accession>A0AA41BWX4</accession>
<dbReference type="PROSITE" id="PS51257">
    <property type="entry name" value="PROKAR_LIPOPROTEIN"/>
    <property type="match status" value="1"/>
</dbReference>
<proteinExistence type="inferred from homology"/>
<dbReference type="InterPro" id="IPR003423">
    <property type="entry name" value="OMP_efflux"/>
</dbReference>
<dbReference type="RefSeq" id="WP_194978162.1">
    <property type="nucleotide sequence ID" value="NZ_JADMKS010000005.1"/>
</dbReference>
<evidence type="ECO:0000256" key="2">
    <source>
        <dbReference type="ARBA" id="ARBA00007613"/>
    </source>
</evidence>
<keyword evidence="3" id="KW-0564">Palmitate</keyword>
<dbReference type="Gene3D" id="1.20.1600.10">
    <property type="entry name" value="Outer membrane efflux proteins (OEP)"/>
    <property type="match status" value="1"/>
</dbReference>
<evidence type="ECO:0000313" key="5">
    <source>
        <dbReference type="Proteomes" id="UP000705283"/>
    </source>
</evidence>
<evidence type="ECO:0000313" key="4">
    <source>
        <dbReference type="EMBL" id="MBF6637546.1"/>
    </source>
</evidence>
<dbReference type="Gene3D" id="2.20.200.10">
    <property type="entry name" value="Outer membrane efflux proteins (OEP)"/>
    <property type="match status" value="1"/>
</dbReference>
<name>A0AA41BWX4_9GAMM</name>
<dbReference type="Proteomes" id="UP000705283">
    <property type="component" value="Unassembled WGS sequence"/>
</dbReference>
<keyword evidence="3" id="KW-0472">Membrane</keyword>
<dbReference type="NCBIfam" id="TIGR01845">
    <property type="entry name" value="outer_NodT"/>
    <property type="match status" value="1"/>
</dbReference>
<gene>
    <name evidence="4" type="ORF">ITX54_12835</name>
</gene>
<evidence type="ECO:0000256" key="1">
    <source>
        <dbReference type="ARBA" id="ARBA00004459"/>
    </source>
</evidence>
<dbReference type="EMBL" id="JADMKS010000005">
    <property type="protein sequence ID" value="MBF6637546.1"/>
    <property type="molecule type" value="Genomic_DNA"/>
</dbReference>
<dbReference type="AlphaFoldDB" id="A0AA41BWX4"/>
<comment type="subcellular location">
    <subcellularLocation>
        <location evidence="1 3">Cell outer membrane</location>
        <topology evidence="1 3">Lipid-anchor</topology>
    </subcellularLocation>
</comment>
<keyword evidence="3" id="KW-0449">Lipoprotein</keyword>
<evidence type="ECO:0000256" key="3">
    <source>
        <dbReference type="RuleBase" id="RU362097"/>
    </source>
</evidence>
<comment type="caution">
    <text evidence="4">The sequence shown here is derived from an EMBL/GenBank/DDBJ whole genome shotgun (WGS) entry which is preliminary data.</text>
</comment>
<dbReference type="InterPro" id="IPR010131">
    <property type="entry name" value="MdtP/NodT-like"/>
</dbReference>
<dbReference type="PANTHER" id="PTHR30203">
    <property type="entry name" value="OUTER MEMBRANE CATION EFFLUX PROTEIN"/>
    <property type="match status" value="1"/>
</dbReference>
<reference evidence="4" key="2">
    <citation type="submission" date="2022-09" db="EMBL/GenBank/DDBJ databases">
        <title>Rouxiella aceris sp. nov., isolated from tree sap and emended description of the genus Rhouxiella.</title>
        <authorList>
            <person name="Kim I.S."/>
        </authorList>
    </citation>
    <scope>NUCLEOTIDE SEQUENCE</scope>
    <source>
        <strain evidence="4">SAP-2</strain>
    </source>
</reference>